<dbReference type="EMBL" id="JAEUBE010000378">
    <property type="protein sequence ID" value="KAH3662395.1"/>
    <property type="molecule type" value="Genomic_DNA"/>
</dbReference>
<dbReference type="GO" id="GO:0034975">
    <property type="term" value="P:protein folding in endoplasmic reticulum"/>
    <property type="evidence" value="ECO:0007669"/>
    <property type="project" value="TreeGrafter"/>
</dbReference>
<proteinExistence type="inferred from homology"/>
<dbReference type="SMART" id="SM01415">
    <property type="entry name" value="DUF106"/>
    <property type="match status" value="1"/>
</dbReference>
<evidence type="ECO:0000256" key="3">
    <source>
        <dbReference type="ARBA" id="ARBA00020822"/>
    </source>
</evidence>
<dbReference type="PANTHER" id="PTHR13116">
    <property type="entry name" value="ER MEMBRANE PROTEIN COMPLEX SUBUNIT 3"/>
    <property type="match status" value="1"/>
</dbReference>
<feature type="transmembrane region" description="Helical" evidence="7">
    <location>
        <begin position="168"/>
        <end position="188"/>
    </location>
</feature>
<evidence type="ECO:0000256" key="2">
    <source>
        <dbReference type="ARBA" id="ARBA00005376"/>
    </source>
</evidence>
<sequence>MDDDPAYMSSVSTPDLLQIATAIFLCLLANSGWNLISQYLAVSLSGKVRSYGTSVGSKMDDSEAGSVLISNGTFCSNSFRLQEWLDVTRTCKVVPRQCQFGEYHNIRFLALHCFNQLASRPHILLDLPQQRVQLDGCYSKTHQENNVSLIFSASMTVPDLLLDSALKLWVLLPISVVMVLVGILRSYISVLLQPKLKLQDYKLLREQQHLTRLKTYRRNFSVFWYKQELSNRIEYFATAYSGTKYLKEPPSTNPNEVKNPLADANSSDFLFQMLKGNIANYVPQTLIMWWVNYFFKGYVVMRLPFNLTGNFKSMLQQSIDTPDLDVTYVSAISWYFVNLMGLRSIYSLILDDGELVNQLMAQQQQQPVMPSLAGAGPSVEKQFKSEIENLRIVPFKSCLEGVEDRFFLLVEPAKDGLDRNCRDWLVLELERRSKRFHKRHENQFPALKVCLDCVCRVINERNITFHNSTGRNQVSFQKRYQELSSKTKVVVKNGKLQQLGLQLQRAFACEALCRVGLVELVNNLLDTLTTFCSNSGLICSLSVRRPQTSVAWVYRSSVEVRNSRISGTSTLDDISTTLSRISDGNWVCWCKAVLGTVSNAFPAILPVFEATICRTPRLVNLGLLETLSLTVTRS</sequence>
<keyword evidence="4 7" id="KW-0812">Transmembrane</keyword>
<protein>
    <recommendedName>
        <fullName evidence="3">ER membrane protein complex subunit 3</fullName>
    </recommendedName>
</protein>
<name>A0A9P8NZL0_9ASCO</name>
<evidence type="ECO:0000256" key="6">
    <source>
        <dbReference type="ARBA" id="ARBA00023136"/>
    </source>
</evidence>
<dbReference type="InterPro" id="IPR002809">
    <property type="entry name" value="EMC3/TMCO1"/>
</dbReference>
<gene>
    <name evidence="8" type="ORF">OGAPHI_005647</name>
</gene>
<accession>A0A9P8NZL0</accession>
<evidence type="ECO:0000313" key="8">
    <source>
        <dbReference type="EMBL" id="KAH3662395.1"/>
    </source>
</evidence>
<comment type="similarity">
    <text evidence="2">Belongs to the EMC3 family.</text>
</comment>
<keyword evidence="5 7" id="KW-1133">Transmembrane helix</keyword>
<evidence type="ECO:0000256" key="5">
    <source>
        <dbReference type="ARBA" id="ARBA00022989"/>
    </source>
</evidence>
<dbReference type="Pfam" id="PF01956">
    <property type="entry name" value="EMC3_TMCO1"/>
    <property type="match status" value="1"/>
</dbReference>
<dbReference type="Proteomes" id="UP000769157">
    <property type="component" value="Unassembled WGS sequence"/>
</dbReference>
<dbReference type="RefSeq" id="XP_046059484.1">
    <property type="nucleotide sequence ID" value="XM_046206850.1"/>
</dbReference>
<evidence type="ECO:0000256" key="1">
    <source>
        <dbReference type="ARBA" id="ARBA00004141"/>
    </source>
</evidence>
<reference evidence="8" key="1">
    <citation type="journal article" date="2021" name="Open Biol.">
        <title>Shared evolutionary footprints suggest mitochondrial oxidative damage underlies multiple complex I losses in fungi.</title>
        <authorList>
            <person name="Schikora-Tamarit M.A."/>
            <person name="Marcet-Houben M."/>
            <person name="Nosek J."/>
            <person name="Gabaldon T."/>
        </authorList>
    </citation>
    <scope>NUCLEOTIDE SEQUENCE</scope>
    <source>
        <strain evidence="8">CBS6075</strain>
    </source>
</reference>
<keyword evidence="9" id="KW-1185">Reference proteome</keyword>
<dbReference type="InterPro" id="IPR008568">
    <property type="entry name" value="EMC3"/>
</dbReference>
<evidence type="ECO:0000256" key="7">
    <source>
        <dbReference type="SAM" id="Phobius"/>
    </source>
</evidence>
<evidence type="ECO:0000256" key="4">
    <source>
        <dbReference type="ARBA" id="ARBA00022692"/>
    </source>
</evidence>
<evidence type="ECO:0000313" key="9">
    <source>
        <dbReference type="Proteomes" id="UP000769157"/>
    </source>
</evidence>
<comment type="caution">
    <text evidence="8">The sequence shown here is derived from an EMBL/GenBank/DDBJ whole genome shotgun (WGS) entry which is preliminary data.</text>
</comment>
<reference evidence="8" key="2">
    <citation type="submission" date="2021-01" db="EMBL/GenBank/DDBJ databases">
        <authorList>
            <person name="Schikora-Tamarit M.A."/>
        </authorList>
    </citation>
    <scope>NUCLEOTIDE SEQUENCE</scope>
    <source>
        <strain evidence="8">CBS6075</strain>
    </source>
</reference>
<dbReference type="GO" id="GO:0072546">
    <property type="term" value="C:EMC complex"/>
    <property type="evidence" value="ECO:0007669"/>
    <property type="project" value="TreeGrafter"/>
</dbReference>
<dbReference type="PANTHER" id="PTHR13116:SF5">
    <property type="entry name" value="ER MEMBRANE PROTEIN COMPLEX SUBUNIT 3"/>
    <property type="match status" value="1"/>
</dbReference>
<comment type="subcellular location">
    <subcellularLocation>
        <location evidence="1">Membrane</location>
        <topology evidence="1">Multi-pass membrane protein</topology>
    </subcellularLocation>
</comment>
<dbReference type="AlphaFoldDB" id="A0A9P8NZL0"/>
<dbReference type="GeneID" id="70237611"/>
<dbReference type="OrthoDB" id="6745403at2759"/>
<feature type="transmembrane region" description="Helical" evidence="7">
    <location>
        <begin position="16"/>
        <end position="36"/>
    </location>
</feature>
<organism evidence="8 9">
    <name type="scientific">Ogataea philodendri</name>
    <dbReference type="NCBI Taxonomy" id="1378263"/>
    <lineage>
        <taxon>Eukaryota</taxon>
        <taxon>Fungi</taxon>
        <taxon>Dikarya</taxon>
        <taxon>Ascomycota</taxon>
        <taxon>Saccharomycotina</taxon>
        <taxon>Pichiomycetes</taxon>
        <taxon>Pichiales</taxon>
        <taxon>Pichiaceae</taxon>
        <taxon>Ogataea</taxon>
    </lineage>
</organism>
<keyword evidence="6 7" id="KW-0472">Membrane</keyword>